<comment type="caution">
    <text evidence="4">The sequence shown here is derived from an EMBL/GenBank/DDBJ whole genome shotgun (WGS) entry which is preliminary data.</text>
</comment>
<name>A0A2P7YKQ0_9ASCO</name>
<dbReference type="InterPro" id="IPR036291">
    <property type="entry name" value="NAD(P)-bd_dom_sf"/>
</dbReference>
<dbReference type="OrthoDB" id="2735536at2759"/>
<evidence type="ECO:0000313" key="4">
    <source>
        <dbReference type="EMBL" id="PSK36520.1"/>
    </source>
</evidence>
<dbReference type="STRING" id="418784.A0A2P7YKQ0"/>
<dbReference type="Pfam" id="PF01370">
    <property type="entry name" value="Epimerase"/>
    <property type="match status" value="1"/>
</dbReference>
<comment type="similarity">
    <text evidence="2">Belongs to the NAD(P)-dependent epimerase/dehydratase family. Dihydroflavonol-4-reductase subfamily.</text>
</comment>
<keyword evidence="1" id="KW-0560">Oxidoreductase</keyword>
<feature type="domain" description="NAD-dependent epimerase/dehydratase" evidence="3">
    <location>
        <begin position="9"/>
        <end position="256"/>
    </location>
</feature>
<dbReference type="AlphaFoldDB" id="A0A2P7YKQ0"/>
<gene>
    <name evidence="4" type="ORF">C7M61_003993</name>
</gene>
<reference evidence="4 5" key="1">
    <citation type="submission" date="2018-03" db="EMBL/GenBank/DDBJ databases">
        <title>Candida pseudohaemulonii genome assembly and annotation.</title>
        <authorList>
            <person name="Munoz J.F."/>
            <person name="Gade L.G."/>
            <person name="Chow N.A."/>
            <person name="Litvintseva A.P."/>
            <person name="Loparev V.N."/>
            <person name="Cuomo C.A."/>
        </authorList>
    </citation>
    <scope>NUCLEOTIDE SEQUENCE [LARGE SCALE GENOMIC DNA]</scope>
    <source>
        <strain evidence="4 5">B12108</strain>
    </source>
</reference>
<keyword evidence="5" id="KW-1185">Reference proteome</keyword>
<dbReference type="RefSeq" id="XP_024712625.1">
    <property type="nucleotide sequence ID" value="XM_024859323.1"/>
</dbReference>
<dbReference type="GO" id="GO:0016616">
    <property type="term" value="F:oxidoreductase activity, acting on the CH-OH group of donors, NAD or NADP as acceptor"/>
    <property type="evidence" value="ECO:0007669"/>
    <property type="project" value="TreeGrafter"/>
</dbReference>
<dbReference type="SUPFAM" id="SSF51735">
    <property type="entry name" value="NAD(P)-binding Rossmann-fold domains"/>
    <property type="match status" value="1"/>
</dbReference>
<dbReference type="EMBL" id="PYFQ01000011">
    <property type="protein sequence ID" value="PSK36520.1"/>
    <property type="molecule type" value="Genomic_DNA"/>
</dbReference>
<evidence type="ECO:0000313" key="5">
    <source>
        <dbReference type="Proteomes" id="UP000241107"/>
    </source>
</evidence>
<protein>
    <recommendedName>
        <fullName evidence="3">NAD-dependent epimerase/dehydratase domain-containing protein</fullName>
    </recommendedName>
</protein>
<dbReference type="PANTHER" id="PTHR10366">
    <property type="entry name" value="NAD DEPENDENT EPIMERASE/DEHYDRATASE"/>
    <property type="match status" value="1"/>
</dbReference>
<dbReference type="PANTHER" id="PTHR10366:SF564">
    <property type="entry name" value="STEROL-4-ALPHA-CARBOXYLATE 3-DEHYDROGENASE, DECARBOXYLATING"/>
    <property type="match status" value="1"/>
</dbReference>
<proteinExistence type="inferred from homology"/>
<evidence type="ECO:0000259" key="3">
    <source>
        <dbReference type="Pfam" id="PF01370"/>
    </source>
</evidence>
<sequence>MTHDVPKKVLVSGASGFVALHTIQQLLEKGCIVVGSVRSIERGEYAREATQYSTRFTYEIVEDIGRMGAFDEFVKNHQDASAFLHMASPGFHPVKDIERELLMPAIHGTNNALLSIRDHGPNIKRVVITSSYAAMASEKMENEAGRIIDETSWNPTFWVNALRSPSLGYSGAKTFAEKVAWDFAKFQNRSFSITTINPVCIIGPLPTDFGDTEKLKFEEHLSSFLPLENTRAISAFGVDVRDVAKAHIVAFEKEEAKNRRLFLAAGPISEQAIFEALRLNFPGFSALLPVGYAESGRKEQIQKAGFDISATRLILGFDFIPVQQSIIDSAQQVLTATKSKGETT</sequence>
<dbReference type="InterPro" id="IPR001509">
    <property type="entry name" value="Epimerase_deHydtase"/>
</dbReference>
<dbReference type="GeneID" id="36567381"/>
<dbReference type="InterPro" id="IPR050425">
    <property type="entry name" value="NAD(P)_dehydrat-like"/>
</dbReference>
<accession>A0A2P7YKQ0</accession>
<evidence type="ECO:0000256" key="1">
    <source>
        <dbReference type="ARBA" id="ARBA00023002"/>
    </source>
</evidence>
<dbReference type="Gene3D" id="3.40.50.720">
    <property type="entry name" value="NAD(P)-binding Rossmann-like Domain"/>
    <property type="match status" value="1"/>
</dbReference>
<dbReference type="Proteomes" id="UP000241107">
    <property type="component" value="Unassembled WGS sequence"/>
</dbReference>
<dbReference type="VEuPathDB" id="FungiDB:C7M61_003993"/>
<evidence type="ECO:0000256" key="2">
    <source>
        <dbReference type="ARBA" id="ARBA00023445"/>
    </source>
</evidence>
<organism evidence="4 5">
    <name type="scientific">Candidozyma pseudohaemuli</name>
    <dbReference type="NCBI Taxonomy" id="418784"/>
    <lineage>
        <taxon>Eukaryota</taxon>
        <taxon>Fungi</taxon>
        <taxon>Dikarya</taxon>
        <taxon>Ascomycota</taxon>
        <taxon>Saccharomycotina</taxon>
        <taxon>Pichiomycetes</taxon>
        <taxon>Metschnikowiaceae</taxon>
        <taxon>Candidozyma</taxon>
    </lineage>
</organism>